<protein>
    <submittedName>
        <fullName evidence="4">DgyrCDS12195</fullName>
    </submittedName>
</protein>
<dbReference type="PANTHER" id="PTHR11133">
    <property type="entry name" value="SACCHAROPINE DEHYDROGENASE"/>
    <property type="match status" value="1"/>
</dbReference>
<dbReference type="InterPro" id="IPR032095">
    <property type="entry name" value="Sacchrp_dh-like_C"/>
</dbReference>
<dbReference type="PANTHER" id="PTHR11133:SF22">
    <property type="entry name" value="ALPHA-AMINOADIPIC SEMIALDEHYDE SYNTHASE, MITOCHONDRIAL"/>
    <property type="match status" value="1"/>
</dbReference>
<dbReference type="AlphaFoldDB" id="A0A7I8W5U5"/>
<evidence type="ECO:0000313" key="4">
    <source>
        <dbReference type="EMBL" id="CAD5123888.1"/>
    </source>
</evidence>
<dbReference type="InterPro" id="IPR036291">
    <property type="entry name" value="NAD(P)-bd_dom_sf"/>
</dbReference>
<sequence length="451" mass="50552">MWNITENKSILVVGAGRVSIAIIDYFLKCPKLTVTVASPLQSELDALKNKLQNGNFKCVLMSLDQRELAMDLLKANDLIVGCVPVNLNHKLLELCLESRKNLVLPSYCSDVIKSYEQAIIDAGIVVIMELGVCPGIDHALTCSGIEKLRKNGYRIESYIAWVGGLPALEFADNPLKYKISWSPEGVLQALVREPMFKRNGEIVNLGKGGTFKGLERSFPFFQEYPLEGYPNYDSIKYLKLYDIEEAHTCFRGSLRYKGYMDVAKCLYDLGLLSTEKLDYLDRDTSPISWIEIWSKILSCEGDLTQVKRSLIDKLQLSNIQIENLEKLGLLNTERNVIKNGTLLSALAEQLNKNCSFGKGEFDLMLMRIELTGLKEDGSKKTVNIELKLNGKPEMSAMAKTTGGTLAIGARILLENEYSFKSGLHLPMSKEIYDKMLEMLKAEGIEANVIEF</sequence>
<evidence type="ECO:0000259" key="3">
    <source>
        <dbReference type="Pfam" id="PF16653"/>
    </source>
</evidence>
<dbReference type="EMBL" id="CAJFCJ010000019">
    <property type="protein sequence ID" value="CAD5123888.1"/>
    <property type="molecule type" value="Genomic_DNA"/>
</dbReference>
<name>A0A7I8W5U5_9ANNE</name>
<reference evidence="4 5" key="1">
    <citation type="submission" date="2020-08" db="EMBL/GenBank/DDBJ databases">
        <authorList>
            <person name="Hejnol A."/>
        </authorList>
    </citation>
    <scope>NUCLEOTIDE SEQUENCE [LARGE SCALE GENOMIC DNA]</scope>
</reference>
<dbReference type="GO" id="GO:0005737">
    <property type="term" value="C:cytoplasm"/>
    <property type="evidence" value="ECO:0007669"/>
    <property type="project" value="TreeGrafter"/>
</dbReference>
<dbReference type="SUPFAM" id="SSF51735">
    <property type="entry name" value="NAD(P)-binding Rossmann-fold domains"/>
    <property type="match status" value="1"/>
</dbReference>
<dbReference type="Gene3D" id="3.40.50.720">
    <property type="entry name" value="NAD(P)-binding Rossmann-like Domain"/>
    <property type="match status" value="1"/>
</dbReference>
<evidence type="ECO:0000259" key="2">
    <source>
        <dbReference type="Pfam" id="PF03435"/>
    </source>
</evidence>
<proteinExistence type="predicted"/>
<feature type="domain" description="Saccharopine dehydrogenase NADP binding" evidence="2">
    <location>
        <begin position="10"/>
        <end position="127"/>
    </location>
</feature>
<keyword evidence="5" id="KW-1185">Reference proteome</keyword>
<dbReference type="InterPro" id="IPR051168">
    <property type="entry name" value="AASS"/>
</dbReference>
<evidence type="ECO:0000313" key="5">
    <source>
        <dbReference type="Proteomes" id="UP000549394"/>
    </source>
</evidence>
<gene>
    <name evidence="4" type="ORF">DGYR_LOCUS11517</name>
</gene>
<feature type="domain" description="Saccharopine dehydrogenase-like C-terminal" evidence="3">
    <location>
        <begin position="131"/>
        <end position="444"/>
    </location>
</feature>
<dbReference type="Pfam" id="PF16653">
    <property type="entry name" value="Sacchrp_dh_C"/>
    <property type="match status" value="1"/>
</dbReference>
<dbReference type="Pfam" id="PF03435">
    <property type="entry name" value="Sacchrp_dh_NADP"/>
    <property type="match status" value="1"/>
</dbReference>
<dbReference type="Proteomes" id="UP000549394">
    <property type="component" value="Unassembled WGS sequence"/>
</dbReference>
<dbReference type="OrthoDB" id="10059875at2759"/>
<dbReference type="Gene3D" id="3.30.360.10">
    <property type="entry name" value="Dihydrodipicolinate Reductase, domain 2"/>
    <property type="match status" value="1"/>
</dbReference>
<dbReference type="SUPFAM" id="SSF55347">
    <property type="entry name" value="Glyceraldehyde-3-phosphate dehydrogenase-like, C-terminal domain"/>
    <property type="match status" value="1"/>
</dbReference>
<evidence type="ECO:0000256" key="1">
    <source>
        <dbReference type="ARBA" id="ARBA00023002"/>
    </source>
</evidence>
<dbReference type="InterPro" id="IPR005097">
    <property type="entry name" value="Sacchrp_dh_NADP-bd"/>
</dbReference>
<dbReference type="GO" id="GO:0004753">
    <property type="term" value="F:saccharopine dehydrogenase activity"/>
    <property type="evidence" value="ECO:0007669"/>
    <property type="project" value="TreeGrafter"/>
</dbReference>
<organism evidence="4 5">
    <name type="scientific">Dimorphilus gyrociliatus</name>
    <dbReference type="NCBI Taxonomy" id="2664684"/>
    <lineage>
        <taxon>Eukaryota</taxon>
        <taxon>Metazoa</taxon>
        <taxon>Spiralia</taxon>
        <taxon>Lophotrochozoa</taxon>
        <taxon>Annelida</taxon>
        <taxon>Polychaeta</taxon>
        <taxon>Polychaeta incertae sedis</taxon>
        <taxon>Dinophilidae</taxon>
        <taxon>Dimorphilus</taxon>
    </lineage>
</organism>
<dbReference type="GO" id="GO:0019878">
    <property type="term" value="P:lysine biosynthetic process via aminoadipic acid"/>
    <property type="evidence" value="ECO:0007669"/>
    <property type="project" value="TreeGrafter"/>
</dbReference>
<comment type="caution">
    <text evidence="4">The sequence shown here is derived from an EMBL/GenBank/DDBJ whole genome shotgun (WGS) entry which is preliminary data.</text>
</comment>
<accession>A0A7I8W5U5</accession>
<dbReference type="Gene3D" id="1.10.1870.10">
    <property type="entry name" value="Domain 3, Saccharopine reductase"/>
    <property type="match status" value="1"/>
</dbReference>
<keyword evidence="1" id="KW-0560">Oxidoreductase</keyword>